<reference evidence="2 3" key="1">
    <citation type="submission" date="2020-01" db="EMBL/GenBank/DDBJ databases">
        <title>The draft genome sequence of Corallococcus exiguus DSM 14696.</title>
        <authorList>
            <person name="Zhang X."/>
            <person name="Zhu H."/>
        </authorList>
    </citation>
    <scope>NUCLEOTIDE SEQUENCE [LARGE SCALE GENOMIC DNA]</scope>
    <source>
        <strain evidence="2 3">DSM 14696</strain>
    </source>
</reference>
<evidence type="ECO:0000313" key="3">
    <source>
        <dbReference type="Proteomes" id="UP000537825"/>
    </source>
</evidence>
<protein>
    <submittedName>
        <fullName evidence="2">Uncharacterized protein</fullName>
    </submittedName>
</protein>
<dbReference type="Proteomes" id="UP000537825">
    <property type="component" value="Unassembled WGS sequence"/>
</dbReference>
<dbReference type="EMBL" id="JAAAPK010000010">
    <property type="protein sequence ID" value="NBC44393.1"/>
    <property type="molecule type" value="Genomic_DNA"/>
</dbReference>
<evidence type="ECO:0000256" key="1">
    <source>
        <dbReference type="SAM" id="MobiDB-lite"/>
    </source>
</evidence>
<sequence length="179" mass="20144">MKVFVIISATVALGIGVGVVSIGLKEGGFLTTSDVGGLPELAQVQEQLRPLEACSLTYQMRDKRGQRKHPDAVFIQPCTRGEYISVVIDVPKTWAARGVGFEMTRGSMTEPWEILVEKKEVPFPDLKEALEHFAPLIVASYPERLRERRGGASEMERQLNEQRRMEQERKERAKGSYPE</sequence>
<dbReference type="RefSeq" id="WP_139918714.1">
    <property type="nucleotide sequence ID" value="NZ_CBCSLE010000001.1"/>
</dbReference>
<gene>
    <name evidence="2" type="ORF">GTZ93_31765</name>
</gene>
<organism evidence="2 3">
    <name type="scientific">Corallococcus exiguus</name>
    <dbReference type="NCBI Taxonomy" id="83462"/>
    <lineage>
        <taxon>Bacteria</taxon>
        <taxon>Pseudomonadati</taxon>
        <taxon>Myxococcota</taxon>
        <taxon>Myxococcia</taxon>
        <taxon>Myxococcales</taxon>
        <taxon>Cystobacterineae</taxon>
        <taxon>Myxococcaceae</taxon>
        <taxon>Corallococcus</taxon>
    </lineage>
</organism>
<accession>A0A7X4YFB0</accession>
<name>A0A7X4YFB0_9BACT</name>
<evidence type="ECO:0000313" key="2">
    <source>
        <dbReference type="EMBL" id="NBC44393.1"/>
    </source>
</evidence>
<comment type="caution">
    <text evidence="2">The sequence shown here is derived from an EMBL/GenBank/DDBJ whole genome shotgun (WGS) entry which is preliminary data.</text>
</comment>
<keyword evidence="3" id="KW-1185">Reference proteome</keyword>
<proteinExistence type="predicted"/>
<feature type="region of interest" description="Disordered" evidence="1">
    <location>
        <begin position="146"/>
        <end position="179"/>
    </location>
</feature>
<dbReference type="AlphaFoldDB" id="A0A7X4YFB0"/>